<organism evidence="1 2">
    <name type="scientific">Mycena pura</name>
    <dbReference type="NCBI Taxonomy" id="153505"/>
    <lineage>
        <taxon>Eukaryota</taxon>
        <taxon>Fungi</taxon>
        <taxon>Dikarya</taxon>
        <taxon>Basidiomycota</taxon>
        <taxon>Agaricomycotina</taxon>
        <taxon>Agaricomycetes</taxon>
        <taxon>Agaricomycetidae</taxon>
        <taxon>Agaricales</taxon>
        <taxon>Marasmiineae</taxon>
        <taxon>Mycenaceae</taxon>
        <taxon>Mycena</taxon>
    </lineage>
</organism>
<gene>
    <name evidence="1" type="ORF">GGX14DRAFT_542516</name>
</gene>
<evidence type="ECO:0000313" key="1">
    <source>
        <dbReference type="EMBL" id="KAJ7213166.1"/>
    </source>
</evidence>
<protein>
    <submittedName>
        <fullName evidence="1">Uncharacterized protein</fullName>
    </submittedName>
</protein>
<sequence length="195" mass="21529">MEDTPAPVRLIQVAAISSFILSRNQYASGDLALLLGIWHFACESHIDVKRVYCRFGSIISDTTVRASVNPMTDTSIAGVQTDVRKATEENELDRFNLKIVDNVQEYSPVHEHGFGRDNQLKVGTACTAVRYENCKPGAFNADDHIARVIAQERQTMTVESIFSSIDRMHNHQILGTCHFHISPVITGAMGGGTPQ</sequence>
<dbReference type="Proteomes" id="UP001219525">
    <property type="component" value="Unassembled WGS sequence"/>
</dbReference>
<keyword evidence="2" id="KW-1185">Reference proteome</keyword>
<proteinExistence type="predicted"/>
<accession>A0AAD6VHU7</accession>
<name>A0AAD6VHU7_9AGAR</name>
<reference evidence="1" key="1">
    <citation type="submission" date="2023-03" db="EMBL/GenBank/DDBJ databases">
        <title>Massive genome expansion in bonnet fungi (Mycena s.s.) driven by repeated elements and novel gene families across ecological guilds.</title>
        <authorList>
            <consortium name="Lawrence Berkeley National Laboratory"/>
            <person name="Harder C.B."/>
            <person name="Miyauchi S."/>
            <person name="Viragh M."/>
            <person name="Kuo A."/>
            <person name="Thoen E."/>
            <person name="Andreopoulos B."/>
            <person name="Lu D."/>
            <person name="Skrede I."/>
            <person name="Drula E."/>
            <person name="Henrissat B."/>
            <person name="Morin E."/>
            <person name="Kohler A."/>
            <person name="Barry K."/>
            <person name="LaButti K."/>
            <person name="Morin E."/>
            <person name="Salamov A."/>
            <person name="Lipzen A."/>
            <person name="Mereny Z."/>
            <person name="Hegedus B."/>
            <person name="Baldrian P."/>
            <person name="Stursova M."/>
            <person name="Weitz H."/>
            <person name="Taylor A."/>
            <person name="Grigoriev I.V."/>
            <person name="Nagy L.G."/>
            <person name="Martin F."/>
            <person name="Kauserud H."/>
        </authorList>
    </citation>
    <scope>NUCLEOTIDE SEQUENCE</scope>
    <source>
        <strain evidence="1">9144</strain>
    </source>
</reference>
<evidence type="ECO:0000313" key="2">
    <source>
        <dbReference type="Proteomes" id="UP001219525"/>
    </source>
</evidence>
<dbReference type="AlphaFoldDB" id="A0AAD6VHU7"/>
<dbReference type="EMBL" id="JARJCW010000022">
    <property type="protein sequence ID" value="KAJ7213166.1"/>
    <property type="molecule type" value="Genomic_DNA"/>
</dbReference>
<comment type="caution">
    <text evidence="1">The sequence shown here is derived from an EMBL/GenBank/DDBJ whole genome shotgun (WGS) entry which is preliminary data.</text>
</comment>